<comment type="caution">
    <text evidence="3">The sequence shown here is derived from an EMBL/GenBank/DDBJ whole genome shotgun (WGS) entry which is preliminary data.</text>
</comment>
<organism evidence="3 4">
    <name type="scientific">Streptomyces axinellae</name>
    <dbReference type="NCBI Taxonomy" id="552788"/>
    <lineage>
        <taxon>Bacteria</taxon>
        <taxon>Bacillati</taxon>
        <taxon>Actinomycetota</taxon>
        <taxon>Actinomycetes</taxon>
        <taxon>Kitasatosporales</taxon>
        <taxon>Streptomycetaceae</taxon>
        <taxon>Streptomyces</taxon>
    </lineage>
</organism>
<keyword evidence="4" id="KW-1185">Reference proteome</keyword>
<name>A0ABN3Q6W7_9ACTN</name>
<dbReference type="NCBIfam" id="TIGR03086">
    <property type="entry name" value="TIGR03086 family metal-binding protein"/>
    <property type="match status" value="1"/>
</dbReference>
<sequence length="222" mass="22834">MAEPKRPRETGTARAGYLGEAAALLERSVGYALGAARSVTPTLLGRPTPCAAWDLGRLLAHMDDSLAALYEGITEGAVALRPRADPYDERAPTQGSGSRSGAGSDPAALFRRRAVRLLGAWAAAGTGHRPTSIAGSPLTAEALALTGAVELAVHGWDITRATGEHDRPLPAALSAALLPVAHQLVPHEAAARAPLFAPVIPLPPGAPPAARLLAFLGRAPEK</sequence>
<evidence type="ECO:0000259" key="2">
    <source>
        <dbReference type="Pfam" id="PF11716"/>
    </source>
</evidence>
<dbReference type="Proteomes" id="UP001501447">
    <property type="component" value="Unassembled WGS sequence"/>
</dbReference>
<dbReference type="InterPro" id="IPR034660">
    <property type="entry name" value="DinB/YfiT-like"/>
</dbReference>
<dbReference type="InterPro" id="IPR024344">
    <property type="entry name" value="MDMPI_metal-binding"/>
</dbReference>
<evidence type="ECO:0000313" key="4">
    <source>
        <dbReference type="Proteomes" id="UP001501447"/>
    </source>
</evidence>
<gene>
    <name evidence="3" type="ORF">GCM10009863_36120</name>
</gene>
<protein>
    <submittedName>
        <fullName evidence="3">Maleylpyruvate isomerase family mycothiol-dependent enzyme</fullName>
    </submittedName>
</protein>
<dbReference type="InterPro" id="IPR017517">
    <property type="entry name" value="Maleyloyr_isom"/>
</dbReference>
<proteinExistence type="predicted"/>
<feature type="compositionally biased region" description="Basic and acidic residues" evidence="1">
    <location>
        <begin position="82"/>
        <end position="91"/>
    </location>
</feature>
<reference evidence="3 4" key="1">
    <citation type="journal article" date="2019" name="Int. J. Syst. Evol. Microbiol.">
        <title>The Global Catalogue of Microorganisms (GCM) 10K type strain sequencing project: providing services to taxonomists for standard genome sequencing and annotation.</title>
        <authorList>
            <consortium name="The Broad Institute Genomics Platform"/>
            <consortium name="The Broad Institute Genome Sequencing Center for Infectious Disease"/>
            <person name="Wu L."/>
            <person name="Ma J."/>
        </authorList>
    </citation>
    <scope>NUCLEOTIDE SEQUENCE [LARGE SCALE GENOMIC DNA]</scope>
    <source>
        <strain evidence="3 4">JCM 16373</strain>
    </source>
</reference>
<dbReference type="GO" id="GO:0016853">
    <property type="term" value="F:isomerase activity"/>
    <property type="evidence" value="ECO:0007669"/>
    <property type="project" value="UniProtKB-KW"/>
</dbReference>
<keyword evidence="3" id="KW-0413">Isomerase</keyword>
<dbReference type="SUPFAM" id="SSF109854">
    <property type="entry name" value="DinB/YfiT-like putative metalloenzymes"/>
    <property type="match status" value="1"/>
</dbReference>
<dbReference type="Gene3D" id="1.20.120.450">
    <property type="entry name" value="dinb family like domain"/>
    <property type="match status" value="1"/>
</dbReference>
<accession>A0ABN3Q6W7</accession>
<feature type="domain" description="Mycothiol-dependent maleylpyruvate isomerase metal-binding" evidence="2">
    <location>
        <begin position="34"/>
        <end position="158"/>
    </location>
</feature>
<dbReference type="Pfam" id="PF11716">
    <property type="entry name" value="MDMPI_N"/>
    <property type="match status" value="1"/>
</dbReference>
<dbReference type="NCBIfam" id="TIGR03083">
    <property type="entry name" value="maleylpyruvate isomerase family mycothiol-dependent enzyme"/>
    <property type="match status" value="1"/>
</dbReference>
<feature type="region of interest" description="Disordered" evidence="1">
    <location>
        <begin position="81"/>
        <end position="105"/>
    </location>
</feature>
<evidence type="ECO:0000256" key="1">
    <source>
        <dbReference type="SAM" id="MobiDB-lite"/>
    </source>
</evidence>
<dbReference type="RefSeq" id="WP_344567176.1">
    <property type="nucleotide sequence ID" value="NZ_BAAARJ010000011.1"/>
</dbReference>
<evidence type="ECO:0000313" key="3">
    <source>
        <dbReference type="EMBL" id="GAA2618965.1"/>
    </source>
</evidence>
<dbReference type="EMBL" id="BAAARJ010000011">
    <property type="protein sequence ID" value="GAA2618965.1"/>
    <property type="molecule type" value="Genomic_DNA"/>
</dbReference>
<dbReference type="InterPro" id="IPR017520">
    <property type="entry name" value="CHP03086"/>
</dbReference>